<dbReference type="PANTHER" id="PTHR43663">
    <property type="entry name" value="CHROMATE TRANSPORT PROTEIN-RELATED"/>
    <property type="match status" value="1"/>
</dbReference>
<dbReference type="GO" id="GO:0005886">
    <property type="term" value="C:plasma membrane"/>
    <property type="evidence" value="ECO:0007669"/>
    <property type="project" value="UniProtKB-SubCell"/>
</dbReference>
<evidence type="ECO:0000256" key="7">
    <source>
        <dbReference type="SAM" id="Phobius"/>
    </source>
</evidence>
<evidence type="ECO:0000313" key="8">
    <source>
        <dbReference type="EMBL" id="KGE18812.1"/>
    </source>
</evidence>
<gene>
    <name evidence="8" type="ORF">PWYN_05105</name>
</gene>
<dbReference type="STRING" id="268407.PWYN_05105"/>
<dbReference type="EMBL" id="JQCR01000002">
    <property type="protein sequence ID" value="KGE18812.1"/>
    <property type="molecule type" value="Genomic_DNA"/>
</dbReference>
<feature type="transmembrane region" description="Helical" evidence="7">
    <location>
        <begin position="109"/>
        <end position="130"/>
    </location>
</feature>
<dbReference type="RefSeq" id="WP_036649088.1">
    <property type="nucleotide sequence ID" value="NZ_JQCR01000002.1"/>
</dbReference>
<evidence type="ECO:0000256" key="1">
    <source>
        <dbReference type="ARBA" id="ARBA00004651"/>
    </source>
</evidence>
<dbReference type="Proteomes" id="UP000029734">
    <property type="component" value="Unassembled WGS sequence"/>
</dbReference>
<sequence>MIWDLFLIFFKIGLLSFGGGYAIIPMIEHEALNGRWLLEREFQEVISIAGMSPGPVATNSATLIGYRVAGFGGAVSATFGMILPSLIIIIVISIFFYRVRDSLWMKSTFYGLRPVITGLIAFAAIRLGFMGSKQDILTWESLGILIIIFAALYGLMKFKLHPLTIIVGSGILGIAFF</sequence>
<proteinExistence type="inferred from homology"/>
<dbReference type="Pfam" id="PF02417">
    <property type="entry name" value="Chromate_transp"/>
    <property type="match status" value="1"/>
</dbReference>
<dbReference type="eggNOG" id="COG2059">
    <property type="taxonomic scope" value="Bacteria"/>
</dbReference>
<evidence type="ECO:0000256" key="6">
    <source>
        <dbReference type="ARBA" id="ARBA00023136"/>
    </source>
</evidence>
<evidence type="ECO:0000256" key="4">
    <source>
        <dbReference type="ARBA" id="ARBA00022692"/>
    </source>
</evidence>
<evidence type="ECO:0000256" key="2">
    <source>
        <dbReference type="ARBA" id="ARBA00005262"/>
    </source>
</evidence>
<feature type="transmembrane region" description="Helical" evidence="7">
    <location>
        <begin position="74"/>
        <end position="97"/>
    </location>
</feature>
<evidence type="ECO:0000256" key="5">
    <source>
        <dbReference type="ARBA" id="ARBA00022989"/>
    </source>
</evidence>
<evidence type="ECO:0000313" key="9">
    <source>
        <dbReference type="Proteomes" id="UP000029734"/>
    </source>
</evidence>
<reference evidence="8 9" key="2">
    <citation type="submission" date="2014-10" db="EMBL/GenBank/DDBJ databases">
        <title>Comparative genomics of the Paenibacillus odorifer group.</title>
        <authorList>
            <person name="Tsai Y.-C."/>
            <person name="Martin N."/>
            <person name="Korlach J."/>
            <person name="Wiedmann M."/>
        </authorList>
    </citation>
    <scope>NUCLEOTIDE SEQUENCE [LARGE SCALE GENOMIC DNA]</scope>
    <source>
        <strain evidence="8 9">DSM 18334</strain>
    </source>
</reference>
<dbReference type="AlphaFoldDB" id="A0A098MB84"/>
<evidence type="ECO:0000256" key="3">
    <source>
        <dbReference type="ARBA" id="ARBA00022475"/>
    </source>
</evidence>
<comment type="caution">
    <text evidence="8">The sequence shown here is derived from an EMBL/GenBank/DDBJ whole genome shotgun (WGS) entry which is preliminary data.</text>
</comment>
<keyword evidence="5 7" id="KW-1133">Transmembrane helix</keyword>
<comment type="subcellular location">
    <subcellularLocation>
        <location evidence="1">Cell membrane</location>
        <topology evidence="1">Multi-pass membrane protein</topology>
    </subcellularLocation>
</comment>
<feature type="transmembrane region" description="Helical" evidence="7">
    <location>
        <begin position="136"/>
        <end position="156"/>
    </location>
</feature>
<dbReference type="GO" id="GO:0015109">
    <property type="term" value="F:chromate transmembrane transporter activity"/>
    <property type="evidence" value="ECO:0007669"/>
    <property type="project" value="InterPro"/>
</dbReference>
<keyword evidence="3" id="KW-1003">Cell membrane</keyword>
<protein>
    <submittedName>
        <fullName evidence="8">Chromate transporter</fullName>
    </submittedName>
</protein>
<comment type="similarity">
    <text evidence="2">Belongs to the chromate ion transporter (CHR) (TC 2.A.51) family.</text>
</comment>
<keyword evidence="6 7" id="KW-0472">Membrane</keyword>
<dbReference type="InterPro" id="IPR052518">
    <property type="entry name" value="CHR_Transporter"/>
</dbReference>
<dbReference type="OrthoDB" id="9027281at2"/>
<name>A0A098MB84_9BACL</name>
<feature type="transmembrane region" description="Helical" evidence="7">
    <location>
        <begin position="6"/>
        <end position="24"/>
    </location>
</feature>
<organism evidence="8 9">
    <name type="scientific">Paenibacillus wynnii</name>
    <dbReference type="NCBI Taxonomy" id="268407"/>
    <lineage>
        <taxon>Bacteria</taxon>
        <taxon>Bacillati</taxon>
        <taxon>Bacillota</taxon>
        <taxon>Bacilli</taxon>
        <taxon>Bacillales</taxon>
        <taxon>Paenibacillaceae</taxon>
        <taxon>Paenibacillus</taxon>
    </lineage>
</organism>
<keyword evidence="9" id="KW-1185">Reference proteome</keyword>
<keyword evidence="4 7" id="KW-0812">Transmembrane</keyword>
<accession>A0A098MB84</accession>
<reference evidence="8 9" key="1">
    <citation type="submission" date="2014-08" db="EMBL/GenBank/DDBJ databases">
        <authorList>
            <person name="den Bakker H.C."/>
        </authorList>
    </citation>
    <scope>NUCLEOTIDE SEQUENCE [LARGE SCALE GENOMIC DNA]</scope>
    <source>
        <strain evidence="8 9">DSM 18334</strain>
    </source>
</reference>
<dbReference type="PANTHER" id="PTHR43663:SF1">
    <property type="entry name" value="CHROMATE TRANSPORTER"/>
    <property type="match status" value="1"/>
</dbReference>
<dbReference type="InterPro" id="IPR003370">
    <property type="entry name" value="Chromate_transpt"/>
</dbReference>